<evidence type="ECO:0000313" key="1">
    <source>
        <dbReference type="EMBL" id="KAL2491802.1"/>
    </source>
</evidence>
<dbReference type="Proteomes" id="UP001604336">
    <property type="component" value="Unassembled WGS sequence"/>
</dbReference>
<protein>
    <submittedName>
        <fullName evidence="1">Uncharacterized protein</fullName>
    </submittedName>
</protein>
<evidence type="ECO:0000313" key="2">
    <source>
        <dbReference type="Proteomes" id="UP001604336"/>
    </source>
</evidence>
<reference evidence="2" key="1">
    <citation type="submission" date="2024-07" db="EMBL/GenBank/DDBJ databases">
        <title>Two chromosome-level genome assemblies of Korean endemic species Abeliophyllum distichum and Forsythia ovata (Oleaceae).</title>
        <authorList>
            <person name="Jang H."/>
        </authorList>
    </citation>
    <scope>NUCLEOTIDE SEQUENCE [LARGE SCALE GENOMIC DNA]</scope>
</reference>
<name>A0ABD1RTP3_9LAMI</name>
<accession>A0ABD1RTP3</accession>
<comment type="caution">
    <text evidence="1">The sequence shown here is derived from an EMBL/GenBank/DDBJ whole genome shotgun (WGS) entry which is preliminary data.</text>
</comment>
<sequence>MKTKNRRNVWMCCSVLEVKGKKEKKTPALINSCDETAGKHENTISRIFGQSINSQFTACICCSVIEESLPPPEENTKSSYDKEMEVSKGAMTLVTGIPSSK</sequence>
<dbReference type="EMBL" id="JBFOLK010000008">
    <property type="protein sequence ID" value="KAL2491802.1"/>
    <property type="molecule type" value="Genomic_DNA"/>
</dbReference>
<organism evidence="1 2">
    <name type="scientific">Abeliophyllum distichum</name>
    <dbReference type="NCBI Taxonomy" id="126358"/>
    <lineage>
        <taxon>Eukaryota</taxon>
        <taxon>Viridiplantae</taxon>
        <taxon>Streptophyta</taxon>
        <taxon>Embryophyta</taxon>
        <taxon>Tracheophyta</taxon>
        <taxon>Spermatophyta</taxon>
        <taxon>Magnoliopsida</taxon>
        <taxon>eudicotyledons</taxon>
        <taxon>Gunneridae</taxon>
        <taxon>Pentapetalae</taxon>
        <taxon>asterids</taxon>
        <taxon>lamiids</taxon>
        <taxon>Lamiales</taxon>
        <taxon>Oleaceae</taxon>
        <taxon>Forsythieae</taxon>
        <taxon>Abeliophyllum</taxon>
    </lineage>
</organism>
<gene>
    <name evidence="1" type="ORF">Adt_27430</name>
</gene>
<dbReference type="AlphaFoldDB" id="A0ABD1RTP3"/>
<proteinExistence type="predicted"/>
<keyword evidence="2" id="KW-1185">Reference proteome</keyword>